<dbReference type="AlphaFoldDB" id="A0A016TYL4"/>
<proteinExistence type="predicted"/>
<accession>A0A016TYL4</accession>
<evidence type="ECO:0000313" key="2">
    <source>
        <dbReference type="Proteomes" id="UP000024635"/>
    </source>
</evidence>
<dbReference type="Proteomes" id="UP000024635">
    <property type="component" value="Unassembled WGS sequence"/>
</dbReference>
<dbReference type="OrthoDB" id="5296287at2759"/>
<protein>
    <submittedName>
        <fullName evidence="1">Uncharacterized protein</fullName>
    </submittedName>
</protein>
<gene>
    <name evidence="1" type="primary">Acey_s0070.g425</name>
    <name evidence="1" type="ORF">Y032_0070g425</name>
</gene>
<reference evidence="2" key="1">
    <citation type="journal article" date="2015" name="Nat. Genet.">
        <title>The genome and transcriptome of the zoonotic hookworm Ancylostoma ceylanicum identify infection-specific gene families.</title>
        <authorList>
            <person name="Schwarz E.M."/>
            <person name="Hu Y."/>
            <person name="Antoshechkin I."/>
            <person name="Miller M.M."/>
            <person name="Sternberg P.W."/>
            <person name="Aroian R.V."/>
        </authorList>
    </citation>
    <scope>NUCLEOTIDE SEQUENCE</scope>
    <source>
        <strain evidence="2">HY135</strain>
    </source>
</reference>
<name>A0A016TYL4_9BILA</name>
<sequence length="74" mass="8321">MGLVELPAYILGPISLERFGRKVVVSGTHFLAAACFLLPVFSEGCVQQEWSSCASYWLRIDKIKTSWNSQTRNI</sequence>
<keyword evidence="2" id="KW-1185">Reference proteome</keyword>
<dbReference type="EMBL" id="JARK01001406">
    <property type="protein sequence ID" value="EYC07423.1"/>
    <property type="molecule type" value="Genomic_DNA"/>
</dbReference>
<comment type="caution">
    <text evidence="1">The sequence shown here is derived from an EMBL/GenBank/DDBJ whole genome shotgun (WGS) entry which is preliminary data.</text>
</comment>
<evidence type="ECO:0000313" key="1">
    <source>
        <dbReference type="EMBL" id="EYC07423.1"/>
    </source>
</evidence>
<organism evidence="1 2">
    <name type="scientific">Ancylostoma ceylanicum</name>
    <dbReference type="NCBI Taxonomy" id="53326"/>
    <lineage>
        <taxon>Eukaryota</taxon>
        <taxon>Metazoa</taxon>
        <taxon>Ecdysozoa</taxon>
        <taxon>Nematoda</taxon>
        <taxon>Chromadorea</taxon>
        <taxon>Rhabditida</taxon>
        <taxon>Rhabditina</taxon>
        <taxon>Rhabditomorpha</taxon>
        <taxon>Strongyloidea</taxon>
        <taxon>Ancylostomatidae</taxon>
        <taxon>Ancylostomatinae</taxon>
        <taxon>Ancylostoma</taxon>
    </lineage>
</organism>